<dbReference type="InterPro" id="IPR022742">
    <property type="entry name" value="Hydrolase_4"/>
</dbReference>
<dbReference type="Pfam" id="PF12146">
    <property type="entry name" value="Hydrolase_4"/>
    <property type="match status" value="1"/>
</dbReference>
<dbReference type="EMBL" id="BARS01002954">
    <property type="protein sequence ID" value="GAF75331.1"/>
    <property type="molecule type" value="Genomic_DNA"/>
</dbReference>
<dbReference type="InterPro" id="IPR051044">
    <property type="entry name" value="MAG_DAG_Lipase"/>
</dbReference>
<dbReference type="AlphaFoldDB" id="X0SJP2"/>
<dbReference type="Gene3D" id="3.40.50.1820">
    <property type="entry name" value="alpha/beta hydrolase"/>
    <property type="match status" value="1"/>
</dbReference>
<protein>
    <recommendedName>
        <fullName evidence="1">Serine aminopeptidase S33 domain-containing protein</fullName>
    </recommendedName>
</protein>
<accession>X0SJP2</accession>
<evidence type="ECO:0000259" key="1">
    <source>
        <dbReference type="Pfam" id="PF12146"/>
    </source>
</evidence>
<comment type="caution">
    <text evidence="2">The sequence shown here is derived from an EMBL/GenBank/DDBJ whole genome shotgun (WGS) entry which is preliminary data.</text>
</comment>
<feature type="domain" description="Serine aminopeptidase S33" evidence="1">
    <location>
        <begin position="25"/>
        <end position="258"/>
    </location>
</feature>
<dbReference type="PANTHER" id="PTHR11614">
    <property type="entry name" value="PHOSPHOLIPASE-RELATED"/>
    <property type="match status" value="1"/>
</dbReference>
<reference evidence="2" key="1">
    <citation type="journal article" date="2014" name="Front. Microbiol.">
        <title>High frequency of phylogenetically diverse reductive dehalogenase-homologous genes in deep subseafloor sedimentary metagenomes.</title>
        <authorList>
            <person name="Kawai M."/>
            <person name="Futagami T."/>
            <person name="Toyoda A."/>
            <person name="Takaki Y."/>
            <person name="Nishi S."/>
            <person name="Hori S."/>
            <person name="Arai W."/>
            <person name="Tsubouchi T."/>
            <person name="Morono Y."/>
            <person name="Uchiyama I."/>
            <person name="Ito T."/>
            <person name="Fujiyama A."/>
            <person name="Inagaki F."/>
            <person name="Takami H."/>
        </authorList>
    </citation>
    <scope>NUCLEOTIDE SEQUENCE</scope>
    <source>
        <strain evidence="2">Expedition CK06-06</strain>
    </source>
</reference>
<gene>
    <name evidence="2" type="ORF">S01H1_05674</name>
</gene>
<sequence>MEHIEGEFKGVKDLKIFYQAWIPEKPKAVVQVVHGFAEHSGRYMNVVNQITPLKYAIYADDHRGHGKSDGKRNYVDNLDQYIEDEKVLFDLIKSKHPELPIFMLGHSMGSMIALLFTNKYEPVLKGLILSGTGTGAGEGTSKTLKLIVRGLAKLAPKKYINPGLKAEKLSHDSEVVQAYENDPLVNSDKITIRLGFELMKFFAKFDPITHSLKLPLLIQCGGEDSLVKGSEDALRNAFNMEDKTILIYDGLYHEVYNEIIEEREKVLNDLSNWLDKHI</sequence>
<proteinExistence type="predicted"/>
<name>X0SJP2_9ZZZZ</name>
<dbReference type="InterPro" id="IPR029058">
    <property type="entry name" value="AB_hydrolase_fold"/>
</dbReference>
<dbReference type="SUPFAM" id="SSF53474">
    <property type="entry name" value="alpha/beta-Hydrolases"/>
    <property type="match status" value="1"/>
</dbReference>
<organism evidence="2">
    <name type="scientific">marine sediment metagenome</name>
    <dbReference type="NCBI Taxonomy" id="412755"/>
    <lineage>
        <taxon>unclassified sequences</taxon>
        <taxon>metagenomes</taxon>
        <taxon>ecological metagenomes</taxon>
    </lineage>
</organism>
<evidence type="ECO:0000313" key="2">
    <source>
        <dbReference type="EMBL" id="GAF75331.1"/>
    </source>
</evidence>